<dbReference type="STRING" id="1229908.NKOR_05505"/>
<reference evidence="1 2" key="1">
    <citation type="journal article" date="2012" name="J. Bacteriol.">
        <title>Draft Genome Sequence of an Ammonia-Oxidizing Archaeon, "Candidatus Nitrosopumilus koreensis" AR1, from Marine Sediment.</title>
        <authorList>
            <person name="Park S.J."/>
            <person name="Kim J.G."/>
            <person name="Jung M.Y."/>
            <person name="Kim S.J."/>
            <person name="Cha I.T."/>
            <person name="Kwon K."/>
            <person name="Lee J.H."/>
            <person name="Rhee S.K."/>
        </authorList>
    </citation>
    <scope>NUCLEOTIDE SEQUENCE [LARGE SCALE GENOMIC DNA]</scope>
    <source>
        <strain evidence="1 2">AR1</strain>
    </source>
</reference>
<proteinExistence type="predicted"/>
<dbReference type="Proteomes" id="UP000006101">
    <property type="component" value="Chromosome"/>
</dbReference>
<gene>
    <name evidence="1" type="ORF">NKOR_05505</name>
</gene>
<dbReference type="GeneID" id="13725137"/>
<organism evidence="1 2">
    <name type="scientific">Candidatus Nitrosopumilus koreensis AR1</name>
    <dbReference type="NCBI Taxonomy" id="1229908"/>
    <lineage>
        <taxon>Archaea</taxon>
        <taxon>Nitrososphaerota</taxon>
        <taxon>Nitrososphaeria</taxon>
        <taxon>Nitrosopumilales</taxon>
        <taxon>Nitrosopumilaceae</taxon>
        <taxon>Nitrosopumilus</taxon>
    </lineage>
</organism>
<dbReference type="HOGENOM" id="CLU_2820596_0_0_2"/>
<accession>K0B770</accession>
<dbReference type="AlphaFoldDB" id="K0B770"/>
<dbReference type="EMBL" id="CP003842">
    <property type="protein sequence ID" value="AFS80987.1"/>
    <property type="molecule type" value="Genomic_DNA"/>
</dbReference>
<dbReference type="KEGG" id="nkr:NKOR_05505"/>
<sequence length="66" mass="7700">MTEIQNTDGFSKYGIYEISDSLSLIFPDTEIKFEKVSPKVFSYDRVNSEGKHIEKNYPCNLKNFEN</sequence>
<evidence type="ECO:0000313" key="1">
    <source>
        <dbReference type="EMBL" id="AFS80987.1"/>
    </source>
</evidence>
<dbReference type="PATRIC" id="fig|1229908.8.peg.1200"/>
<keyword evidence="2" id="KW-1185">Reference proteome</keyword>
<protein>
    <submittedName>
        <fullName evidence="1">Uncharacterized protein</fullName>
    </submittedName>
</protein>
<evidence type="ECO:0000313" key="2">
    <source>
        <dbReference type="Proteomes" id="UP000006101"/>
    </source>
</evidence>
<name>K0B770_9ARCH</name>
<dbReference type="RefSeq" id="WP_014963372.1">
    <property type="nucleotide sequence ID" value="NC_018655.1"/>
</dbReference>